<name>A0ABU8E9Y1_9ACTN</name>
<dbReference type="SUPFAM" id="SSF51735">
    <property type="entry name" value="NAD(P)-binding Rossmann-fold domains"/>
    <property type="match status" value="1"/>
</dbReference>
<reference evidence="2 3" key="1">
    <citation type="submission" date="2024-03" db="EMBL/GenBank/DDBJ databases">
        <title>Draft genome sequence of Klenkia terrae.</title>
        <authorList>
            <person name="Duangmal K."/>
            <person name="Chantavorakit T."/>
        </authorList>
    </citation>
    <scope>NUCLEOTIDE SEQUENCE [LARGE SCALE GENOMIC DNA]</scope>
    <source>
        <strain evidence="2 3">JCM 17786</strain>
    </source>
</reference>
<feature type="domain" description="NAD-dependent epimerase/dehydratase" evidence="1">
    <location>
        <begin position="15"/>
        <end position="254"/>
    </location>
</feature>
<proteinExistence type="predicted"/>
<organism evidence="2 3">
    <name type="scientific">Klenkia terrae</name>
    <dbReference type="NCBI Taxonomy" id="1052259"/>
    <lineage>
        <taxon>Bacteria</taxon>
        <taxon>Bacillati</taxon>
        <taxon>Actinomycetota</taxon>
        <taxon>Actinomycetes</taxon>
        <taxon>Geodermatophilales</taxon>
        <taxon>Geodermatophilaceae</taxon>
        <taxon>Klenkia</taxon>
    </lineage>
</organism>
<dbReference type="Proteomes" id="UP001373496">
    <property type="component" value="Unassembled WGS sequence"/>
</dbReference>
<dbReference type="RefSeq" id="WP_225232532.1">
    <property type="nucleotide sequence ID" value="NZ_JBAPLV010000023.1"/>
</dbReference>
<dbReference type="Pfam" id="PF01370">
    <property type="entry name" value="Epimerase"/>
    <property type="match status" value="1"/>
</dbReference>
<dbReference type="InterPro" id="IPR001509">
    <property type="entry name" value="Epimerase_deHydtase"/>
</dbReference>
<accession>A0ABU8E9Y1</accession>
<evidence type="ECO:0000259" key="1">
    <source>
        <dbReference type="Pfam" id="PF01370"/>
    </source>
</evidence>
<dbReference type="PANTHER" id="PTHR48079:SF6">
    <property type="entry name" value="NAD(P)-BINDING DOMAIN-CONTAINING PROTEIN-RELATED"/>
    <property type="match status" value="1"/>
</dbReference>
<keyword evidence="3" id="KW-1185">Reference proteome</keyword>
<dbReference type="PANTHER" id="PTHR48079">
    <property type="entry name" value="PROTEIN YEEZ"/>
    <property type="match status" value="1"/>
</dbReference>
<evidence type="ECO:0000313" key="2">
    <source>
        <dbReference type="EMBL" id="MEI4280442.1"/>
    </source>
</evidence>
<sequence>MTTPADPGHLDGQTVAVTGATGNVGTALLRQLGLTGVHQVRGLARREPPDTAPYASVFWTHTDLGRPDAAGLLREFLTGATTVVHLAWALQPGRHPDLLREVNVEGTRRVLQAAADAGVGHVVVMSSLGSYAAGNPADRVDEDWPTTGVPSSQYSRDKVEVEQLTREFAAAHPDTAVTVIRPTLVLQPDAATEIGRYFLGPLLLRGAQALPAAVAGALPLPLPDDLHLGFVHADDVADALLRVVDRRAGGAFNLSAEPVLDPAGFAAALGSRRVPVPRALLRAGLSAAFHARLVPTEPGWLDLGLGVPALDTTRARRVLGWDPRRRGDRLLADFVAALGRGEGGTGPLLQP</sequence>
<dbReference type="InterPro" id="IPR051783">
    <property type="entry name" value="NAD(P)-dependent_oxidoreduct"/>
</dbReference>
<comment type="caution">
    <text evidence="2">The sequence shown here is derived from an EMBL/GenBank/DDBJ whole genome shotgun (WGS) entry which is preliminary data.</text>
</comment>
<dbReference type="InterPro" id="IPR036291">
    <property type="entry name" value="NAD(P)-bd_dom_sf"/>
</dbReference>
<dbReference type="EMBL" id="JBAPLV010000023">
    <property type="protein sequence ID" value="MEI4280442.1"/>
    <property type="molecule type" value="Genomic_DNA"/>
</dbReference>
<protein>
    <submittedName>
        <fullName evidence="2">NAD-dependent epimerase/dehydratase family protein</fullName>
    </submittedName>
</protein>
<dbReference type="Gene3D" id="3.40.50.720">
    <property type="entry name" value="NAD(P)-binding Rossmann-like Domain"/>
    <property type="match status" value="1"/>
</dbReference>
<gene>
    <name evidence="2" type="ORF">UXQ13_18360</name>
</gene>
<evidence type="ECO:0000313" key="3">
    <source>
        <dbReference type="Proteomes" id="UP001373496"/>
    </source>
</evidence>